<proteinExistence type="predicted"/>
<keyword evidence="1" id="KW-1133">Transmembrane helix</keyword>
<dbReference type="Proteomes" id="UP000188929">
    <property type="component" value="Unassembled WGS sequence"/>
</dbReference>
<keyword evidence="1" id="KW-0472">Membrane</keyword>
<accession>A0A1V2I5P9</accession>
<reference evidence="3" key="1">
    <citation type="submission" date="2016-10" db="EMBL/GenBank/DDBJ databases">
        <title>Frankia sp. NRRL B-16386 Genome sequencing.</title>
        <authorList>
            <person name="Ghodhbane-Gtari F."/>
            <person name="Swanson E."/>
            <person name="Gueddou A."/>
            <person name="Hezbri K."/>
            <person name="Ktari K."/>
            <person name="Nouioui I."/>
            <person name="Morris K."/>
            <person name="Simpson S."/>
            <person name="Abebe-Akele F."/>
            <person name="Thomas K."/>
            <person name="Gtari M."/>
            <person name="Tisa L.S."/>
        </authorList>
    </citation>
    <scope>NUCLEOTIDE SEQUENCE [LARGE SCALE GENOMIC DNA]</scope>
    <source>
        <strain evidence="3">NRRL B-16386</strain>
    </source>
</reference>
<dbReference type="STRING" id="1834516.BL253_24205"/>
<keyword evidence="3" id="KW-1185">Reference proteome</keyword>
<feature type="transmembrane region" description="Helical" evidence="1">
    <location>
        <begin position="40"/>
        <end position="62"/>
    </location>
</feature>
<dbReference type="AlphaFoldDB" id="A0A1V2I5P9"/>
<dbReference type="EMBL" id="MOMC01000050">
    <property type="protein sequence ID" value="ONH26564.1"/>
    <property type="molecule type" value="Genomic_DNA"/>
</dbReference>
<evidence type="ECO:0000256" key="1">
    <source>
        <dbReference type="SAM" id="Phobius"/>
    </source>
</evidence>
<evidence type="ECO:0000313" key="3">
    <source>
        <dbReference type="Proteomes" id="UP000188929"/>
    </source>
</evidence>
<feature type="transmembrane region" description="Helical" evidence="1">
    <location>
        <begin position="69"/>
        <end position="89"/>
    </location>
</feature>
<organism evidence="2 3">
    <name type="scientific">Pseudofrankia asymbiotica</name>
    <dbReference type="NCBI Taxonomy" id="1834516"/>
    <lineage>
        <taxon>Bacteria</taxon>
        <taxon>Bacillati</taxon>
        <taxon>Actinomycetota</taxon>
        <taxon>Actinomycetes</taxon>
        <taxon>Frankiales</taxon>
        <taxon>Frankiaceae</taxon>
        <taxon>Pseudofrankia</taxon>
    </lineage>
</organism>
<evidence type="ECO:0000313" key="2">
    <source>
        <dbReference type="EMBL" id="ONH26564.1"/>
    </source>
</evidence>
<comment type="caution">
    <text evidence="2">The sequence shown here is derived from an EMBL/GenBank/DDBJ whole genome shotgun (WGS) entry which is preliminary data.</text>
</comment>
<feature type="transmembrane region" description="Helical" evidence="1">
    <location>
        <begin position="95"/>
        <end position="116"/>
    </location>
</feature>
<keyword evidence="1" id="KW-0812">Transmembrane</keyword>
<name>A0A1V2I5P9_9ACTN</name>
<gene>
    <name evidence="2" type="ORF">BL253_24205</name>
</gene>
<protein>
    <submittedName>
        <fullName evidence="2">Uncharacterized protein</fullName>
    </submittedName>
</protein>
<sequence>MGATLSRRNRAGLGFAVVLGAAELAGPALPIPSFARSGPVAATIAFGTLLGAITMVSAVALLTTRSRTALRVVAASRLFSLLSAIPAFFRDVVPPGLVVVAALWVLLNLLAVELMVEPRQASTRPGRG</sequence>